<dbReference type="AlphaFoldDB" id="A0A5C3KBA9"/>
<feature type="compositionally biased region" description="Polar residues" evidence="1">
    <location>
        <begin position="7"/>
        <end position="29"/>
    </location>
</feature>
<gene>
    <name evidence="2" type="ORF">FA15DRAFT_355937</name>
</gene>
<evidence type="ECO:0000313" key="2">
    <source>
        <dbReference type="EMBL" id="TFK17204.1"/>
    </source>
</evidence>
<proteinExistence type="predicted"/>
<protein>
    <submittedName>
        <fullName evidence="2">Uncharacterized protein</fullName>
    </submittedName>
</protein>
<accession>A0A5C3KBA9</accession>
<organism evidence="2 3">
    <name type="scientific">Coprinopsis marcescibilis</name>
    <name type="common">Agaric fungus</name>
    <name type="synonym">Psathyrella marcescibilis</name>
    <dbReference type="NCBI Taxonomy" id="230819"/>
    <lineage>
        <taxon>Eukaryota</taxon>
        <taxon>Fungi</taxon>
        <taxon>Dikarya</taxon>
        <taxon>Basidiomycota</taxon>
        <taxon>Agaricomycotina</taxon>
        <taxon>Agaricomycetes</taxon>
        <taxon>Agaricomycetidae</taxon>
        <taxon>Agaricales</taxon>
        <taxon>Agaricineae</taxon>
        <taxon>Psathyrellaceae</taxon>
        <taxon>Coprinopsis</taxon>
    </lineage>
</organism>
<feature type="compositionally biased region" description="Basic and acidic residues" evidence="1">
    <location>
        <begin position="42"/>
        <end position="54"/>
    </location>
</feature>
<keyword evidence="3" id="KW-1185">Reference proteome</keyword>
<dbReference type="EMBL" id="ML210551">
    <property type="protein sequence ID" value="TFK17204.1"/>
    <property type="molecule type" value="Genomic_DNA"/>
</dbReference>
<feature type="compositionally biased region" description="Low complexity" evidence="1">
    <location>
        <begin position="118"/>
        <end position="128"/>
    </location>
</feature>
<evidence type="ECO:0000313" key="3">
    <source>
        <dbReference type="Proteomes" id="UP000307440"/>
    </source>
</evidence>
<feature type="compositionally biased region" description="Polar residues" evidence="1">
    <location>
        <begin position="136"/>
        <end position="157"/>
    </location>
</feature>
<dbReference type="Proteomes" id="UP000307440">
    <property type="component" value="Unassembled WGS sequence"/>
</dbReference>
<feature type="region of interest" description="Disordered" evidence="1">
    <location>
        <begin position="1"/>
        <end position="90"/>
    </location>
</feature>
<reference evidence="2 3" key="1">
    <citation type="journal article" date="2019" name="Nat. Ecol. Evol.">
        <title>Megaphylogeny resolves global patterns of mushroom evolution.</title>
        <authorList>
            <person name="Varga T."/>
            <person name="Krizsan K."/>
            <person name="Foldi C."/>
            <person name="Dima B."/>
            <person name="Sanchez-Garcia M."/>
            <person name="Sanchez-Ramirez S."/>
            <person name="Szollosi G.J."/>
            <person name="Szarkandi J.G."/>
            <person name="Papp V."/>
            <person name="Albert L."/>
            <person name="Andreopoulos W."/>
            <person name="Angelini C."/>
            <person name="Antonin V."/>
            <person name="Barry K.W."/>
            <person name="Bougher N.L."/>
            <person name="Buchanan P."/>
            <person name="Buyck B."/>
            <person name="Bense V."/>
            <person name="Catcheside P."/>
            <person name="Chovatia M."/>
            <person name="Cooper J."/>
            <person name="Damon W."/>
            <person name="Desjardin D."/>
            <person name="Finy P."/>
            <person name="Geml J."/>
            <person name="Haridas S."/>
            <person name="Hughes K."/>
            <person name="Justo A."/>
            <person name="Karasinski D."/>
            <person name="Kautmanova I."/>
            <person name="Kiss B."/>
            <person name="Kocsube S."/>
            <person name="Kotiranta H."/>
            <person name="LaButti K.M."/>
            <person name="Lechner B.E."/>
            <person name="Liimatainen K."/>
            <person name="Lipzen A."/>
            <person name="Lukacs Z."/>
            <person name="Mihaltcheva S."/>
            <person name="Morgado L.N."/>
            <person name="Niskanen T."/>
            <person name="Noordeloos M.E."/>
            <person name="Ohm R.A."/>
            <person name="Ortiz-Santana B."/>
            <person name="Ovrebo C."/>
            <person name="Racz N."/>
            <person name="Riley R."/>
            <person name="Savchenko A."/>
            <person name="Shiryaev A."/>
            <person name="Soop K."/>
            <person name="Spirin V."/>
            <person name="Szebenyi C."/>
            <person name="Tomsovsky M."/>
            <person name="Tulloss R.E."/>
            <person name="Uehling J."/>
            <person name="Grigoriev I.V."/>
            <person name="Vagvolgyi C."/>
            <person name="Papp T."/>
            <person name="Martin F.M."/>
            <person name="Miettinen O."/>
            <person name="Hibbett D.S."/>
            <person name="Nagy L.G."/>
        </authorList>
    </citation>
    <scope>NUCLEOTIDE SEQUENCE [LARGE SCALE GENOMIC DNA]</scope>
    <source>
        <strain evidence="2 3">CBS 121175</strain>
    </source>
</reference>
<evidence type="ECO:0000256" key="1">
    <source>
        <dbReference type="SAM" id="MobiDB-lite"/>
    </source>
</evidence>
<name>A0A5C3KBA9_COPMA</name>
<feature type="compositionally biased region" description="Basic and acidic residues" evidence="1">
    <location>
        <begin position="67"/>
        <end position="82"/>
    </location>
</feature>
<feature type="region of interest" description="Disordered" evidence="1">
    <location>
        <begin position="109"/>
        <end position="157"/>
    </location>
</feature>
<sequence>MPRPGTQPAQEPSSSRPLSPKRTTQTSEPVPQPIEVARNHRSRDPEEGNRRINEQKPTSLAIPHSPLAKDLERKQRVREAARKRQQRHRLAVRQRRLLEVEARLVGSSDIAGTHQNHPTTPLTPYPDLLSDEEHTTATSNSDYVQTSGNSLPASTHGHSQQLDIAHLESSSVCSRFHWTI</sequence>